<evidence type="ECO:0000256" key="11">
    <source>
        <dbReference type="ARBA" id="ARBA00022839"/>
    </source>
</evidence>
<evidence type="ECO:0000256" key="12">
    <source>
        <dbReference type="ARBA" id="ARBA00022840"/>
    </source>
</evidence>
<dbReference type="NCBIfam" id="TIGR02779">
    <property type="entry name" value="NHEJ_ligase_lig"/>
    <property type="match status" value="1"/>
</dbReference>
<feature type="region of interest" description="Disordered" evidence="23">
    <location>
        <begin position="290"/>
        <end position="320"/>
    </location>
</feature>
<evidence type="ECO:0000256" key="23">
    <source>
        <dbReference type="SAM" id="MobiDB-lite"/>
    </source>
</evidence>
<keyword evidence="6" id="KW-0540">Nuclease</keyword>
<keyword evidence="14" id="KW-0238">DNA-binding</keyword>
<dbReference type="CDD" id="cd07906">
    <property type="entry name" value="Adenylation_DNA_ligase_LigD_LigC"/>
    <property type="match status" value="1"/>
</dbReference>
<dbReference type="GO" id="GO:0003910">
    <property type="term" value="F:DNA ligase (ATP) activity"/>
    <property type="evidence" value="ECO:0007669"/>
    <property type="project" value="UniProtKB-EC"/>
</dbReference>
<evidence type="ECO:0000256" key="19">
    <source>
        <dbReference type="ARBA" id="ARBA00029943"/>
    </source>
</evidence>
<dbReference type="RefSeq" id="WP_188588320.1">
    <property type="nucleotide sequence ID" value="NZ_BMGC01000040.1"/>
</dbReference>
<evidence type="ECO:0000256" key="2">
    <source>
        <dbReference type="ARBA" id="ARBA00012727"/>
    </source>
</evidence>
<comment type="caution">
    <text evidence="25">The sequence shown here is derived from an EMBL/GenBank/DDBJ whole genome shotgun (WGS) entry which is preliminary data.</text>
</comment>
<keyword evidence="17" id="KW-0464">Manganese</keyword>
<dbReference type="PANTHER" id="PTHR42705">
    <property type="entry name" value="BIFUNCTIONAL NON-HOMOLOGOUS END JOINING PROTEIN LIGD"/>
    <property type="match status" value="1"/>
</dbReference>
<dbReference type="GO" id="GO:0006310">
    <property type="term" value="P:DNA recombination"/>
    <property type="evidence" value="ECO:0007669"/>
    <property type="project" value="UniProtKB-KW"/>
</dbReference>
<comment type="similarity">
    <text evidence="22">In the N-terminal section; belongs to the LigD polymerase family.</text>
</comment>
<keyword evidence="11" id="KW-0269">Exonuclease</keyword>
<reference evidence="25" key="1">
    <citation type="journal article" date="2014" name="Int. J. Syst. Evol. Microbiol.">
        <title>Complete genome sequence of Corynebacterium casei LMG S-19264T (=DSM 44701T), isolated from a smear-ripened cheese.</title>
        <authorList>
            <consortium name="US DOE Joint Genome Institute (JGI-PGF)"/>
            <person name="Walter F."/>
            <person name="Albersmeier A."/>
            <person name="Kalinowski J."/>
            <person name="Ruckert C."/>
        </authorList>
    </citation>
    <scope>NUCLEOTIDE SEQUENCE</scope>
    <source>
        <strain evidence="25">CGMCC 1.12827</strain>
    </source>
</reference>
<evidence type="ECO:0000256" key="3">
    <source>
        <dbReference type="ARBA" id="ARBA00022598"/>
    </source>
</evidence>
<keyword evidence="5" id="KW-0548">Nucleotidyltransferase</keyword>
<comment type="similarity">
    <text evidence="21">In the C-terminal section; belongs to the ATP-dependent DNA ligase family.</text>
</comment>
<evidence type="ECO:0000313" key="25">
    <source>
        <dbReference type="EMBL" id="GGB44900.1"/>
    </source>
</evidence>
<dbReference type="Gene3D" id="2.40.50.140">
    <property type="entry name" value="Nucleic acid-binding proteins"/>
    <property type="match status" value="1"/>
</dbReference>
<keyword evidence="12" id="KW-0067">ATP-binding</keyword>
<dbReference type="NCBIfam" id="TIGR02777">
    <property type="entry name" value="LigD_PE_dom"/>
    <property type="match status" value="1"/>
</dbReference>
<dbReference type="InterPro" id="IPR033649">
    <property type="entry name" value="MtLigD_Pol-like"/>
</dbReference>
<reference evidence="25" key="2">
    <citation type="submission" date="2020-09" db="EMBL/GenBank/DDBJ databases">
        <authorList>
            <person name="Sun Q."/>
            <person name="Zhou Y."/>
        </authorList>
    </citation>
    <scope>NUCLEOTIDE SEQUENCE</scope>
    <source>
        <strain evidence="25">CGMCC 1.12827</strain>
    </source>
</reference>
<evidence type="ECO:0000256" key="4">
    <source>
        <dbReference type="ARBA" id="ARBA00022679"/>
    </source>
</evidence>
<gene>
    <name evidence="25" type="ORF">GCM10011489_35430</name>
</gene>
<dbReference type="NCBIfam" id="TIGR02778">
    <property type="entry name" value="ligD_pol"/>
    <property type="match status" value="1"/>
</dbReference>
<keyword evidence="9" id="KW-0227">DNA damage</keyword>
<evidence type="ECO:0000256" key="14">
    <source>
        <dbReference type="ARBA" id="ARBA00023125"/>
    </source>
</evidence>
<dbReference type="GO" id="GO:0006281">
    <property type="term" value="P:DNA repair"/>
    <property type="evidence" value="ECO:0007669"/>
    <property type="project" value="UniProtKB-KW"/>
</dbReference>
<dbReference type="InterPro" id="IPR014146">
    <property type="entry name" value="LigD_ligase_dom"/>
</dbReference>
<comment type="catalytic activity">
    <reaction evidence="20">
        <text>ATP + (deoxyribonucleotide)n-3'-hydroxyl + 5'-phospho-(deoxyribonucleotide)m = (deoxyribonucleotide)n+m + AMP + diphosphate.</text>
        <dbReference type="EC" id="6.5.1.1"/>
    </reaction>
</comment>
<dbReference type="Pfam" id="PF01068">
    <property type="entry name" value="DNA_ligase_A_M"/>
    <property type="match status" value="1"/>
</dbReference>
<dbReference type="Gene3D" id="3.30.470.30">
    <property type="entry name" value="DNA ligase/mRNA capping enzyme"/>
    <property type="match status" value="1"/>
</dbReference>
<accession>A0A916TIE3</accession>
<dbReference type="SUPFAM" id="SSF50249">
    <property type="entry name" value="Nucleic acid-binding proteins"/>
    <property type="match status" value="1"/>
</dbReference>
<keyword evidence="13" id="KW-0239">DNA-directed DNA polymerase</keyword>
<dbReference type="InterPro" id="IPR012309">
    <property type="entry name" value="DNA_ligase_ATP-dep_C"/>
</dbReference>
<keyword evidence="8" id="KW-0547">Nucleotide-binding</keyword>
<evidence type="ECO:0000256" key="1">
    <source>
        <dbReference type="ARBA" id="ARBA00001936"/>
    </source>
</evidence>
<evidence type="ECO:0000256" key="7">
    <source>
        <dbReference type="ARBA" id="ARBA00022723"/>
    </source>
</evidence>
<dbReference type="EC" id="6.5.1.1" evidence="2"/>
<dbReference type="Gene3D" id="3.30.1490.70">
    <property type="match status" value="1"/>
</dbReference>
<dbReference type="InterPro" id="IPR012310">
    <property type="entry name" value="DNA_ligase_ATP-dep_cent"/>
</dbReference>
<evidence type="ECO:0000256" key="16">
    <source>
        <dbReference type="ARBA" id="ARBA00023204"/>
    </source>
</evidence>
<organism evidence="25 26">
    <name type="scientific">Gordonia jinhuaensis</name>
    <dbReference type="NCBI Taxonomy" id="1517702"/>
    <lineage>
        <taxon>Bacteria</taxon>
        <taxon>Bacillati</taxon>
        <taxon>Actinomycetota</taxon>
        <taxon>Actinomycetes</taxon>
        <taxon>Mycobacteriales</taxon>
        <taxon>Gordoniaceae</taxon>
        <taxon>Gordonia</taxon>
    </lineage>
</organism>
<dbReference type="PROSITE" id="PS50160">
    <property type="entry name" value="DNA_LIGASE_A3"/>
    <property type="match status" value="1"/>
</dbReference>
<keyword evidence="18" id="KW-0511">Multifunctional enzyme</keyword>
<dbReference type="InterPro" id="IPR052171">
    <property type="entry name" value="NHEJ_LigD"/>
</dbReference>
<evidence type="ECO:0000256" key="15">
    <source>
        <dbReference type="ARBA" id="ARBA00023172"/>
    </source>
</evidence>
<evidence type="ECO:0000256" key="18">
    <source>
        <dbReference type="ARBA" id="ARBA00023268"/>
    </source>
</evidence>
<keyword evidence="4" id="KW-0808">Transferase</keyword>
<feature type="region of interest" description="Disordered" evidence="23">
    <location>
        <begin position="332"/>
        <end position="364"/>
    </location>
</feature>
<evidence type="ECO:0000256" key="5">
    <source>
        <dbReference type="ARBA" id="ARBA00022695"/>
    </source>
</evidence>
<dbReference type="InterPro" id="IPR012340">
    <property type="entry name" value="NA-bd_OB-fold"/>
</dbReference>
<dbReference type="Pfam" id="PF04679">
    <property type="entry name" value="DNA_ligase_A_C"/>
    <property type="match status" value="1"/>
</dbReference>
<keyword evidence="3 25" id="KW-0436">Ligase</keyword>
<dbReference type="NCBIfam" id="NF007210">
    <property type="entry name" value="PRK09632.1"/>
    <property type="match status" value="1"/>
</dbReference>
<protein>
    <recommendedName>
        <fullName evidence="2">DNA ligase (ATP)</fullName>
        <ecNumber evidence="2">6.5.1.1</ecNumber>
    </recommendedName>
    <alternativeName>
        <fullName evidence="19">NHEJ DNA polymerase</fullName>
    </alternativeName>
</protein>
<dbReference type="GO" id="GO:0003677">
    <property type="term" value="F:DNA binding"/>
    <property type="evidence" value="ECO:0007669"/>
    <property type="project" value="UniProtKB-KW"/>
</dbReference>
<keyword evidence="16" id="KW-0234">DNA repair</keyword>
<feature type="compositionally biased region" description="Low complexity" evidence="23">
    <location>
        <begin position="300"/>
        <end position="318"/>
    </location>
</feature>
<name>A0A916TIE3_9ACTN</name>
<sequence length="803" mass="89284">MARPTQSIEVDGRRITLSHLDKVLYPVTGTVKAEVIDYYAQIADVMLPHLADRIITRKRWPDGVDATPFFEKNLPSSAPGWIRRCRIRHSDRDVTYPIATARADLVWLAQQAALELHVPQWRVPPDTDSDPFARASDRVVLDLDPGPDVDLAACAKVAIEVRELLDSVALRSFPVTSGSKGIHVYAALHTAVSPEAARAVARQIATSLAALHPDTITATMARDVRAGKVFIDWSQNSGSKTTLSPYSLRGREQPWVAAPRHWEELDDKDIRQLLFHEVLERVAESGDLLADLDAPRSDEVTPTAPRASTPAAPSTPVPELIDLSDYRAKRHRNRTPEPFGDSSGPAEASEDGDSEDAHSEAGRTPGPIFVIQEHHARRLHYDFRLERGGVLVSWAVPKNLPTDTDQNRLAVHTEDHPLDYADFEGTIPHGEYGGGEVTIYDRGTYETEKWRDNEVIVRLHGDKVTGRYALINTGGKNWLAHLMSDEASPIMPESLRDPRPMLATEEPIDGLSGDVWAFEGKWDGYRLIVRYIDGELTFTTRAGIDMTDEFSSLASIADDLGLLDVVLDGEVVAVDSTGRTNFSLLSARHTTDEPFTLRLYLFDVLYLNGTTLLRKPWSDRRAVLEGIAPLFPADSPVSVPALLDGDGAAALDHSRDRGWEGVVAKKRDSTYQQGRRTHTWRKHKNWNDIEVVVGGWRPGKGNRATTIGSLLVGLPEHTGLRYVGRVGTGFTEAQLDELAAELRPLHRTRSPFLDPLDRPIERDAVWVLPKIVGSVRFMDWTTSGHLRHPSWRGIRRDKLPGDL</sequence>
<dbReference type="InterPro" id="IPR014144">
    <property type="entry name" value="LigD_PE_domain"/>
</dbReference>
<dbReference type="InterPro" id="IPR014145">
    <property type="entry name" value="LigD_pol_dom"/>
</dbReference>
<keyword evidence="15" id="KW-0233">DNA recombination</keyword>
<dbReference type="Gene3D" id="3.90.920.10">
    <property type="entry name" value="DNA primase, PRIM domain"/>
    <property type="match status" value="1"/>
</dbReference>
<keyword evidence="10" id="KW-0378">Hydrolase</keyword>
<evidence type="ECO:0000256" key="8">
    <source>
        <dbReference type="ARBA" id="ARBA00022741"/>
    </source>
</evidence>
<evidence type="ECO:0000256" key="13">
    <source>
        <dbReference type="ARBA" id="ARBA00022932"/>
    </source>
</evidence>
<evidence type="ECO:0000256" key="10">
    <source>
        <dbReference type="ARBA" id="ARBA00022801"/>
    </source>
</evidence>
<evidence type="ECO:0000256" key="20">
    <source>
        <dbReference type="ARBA" id="ARBA00034003"/>
    </source>
</evidence>
<dbReference type="GO" id="GO:0046872">
    <property type="term" value="F:metal ion binding"/>
    <property type="evidence" value="ECO:0007669"/>
    <property type="project" value="UniProtKB-KW"/>
</dbReference>
<dbReference type="GO" id="GO:0005524">
    <property type="term" value="F:ATP binding"/>
    <property type="evidence" value="ECO:0007669"/>
    <property type="project" value="UniProtKB-KW"/>
</dbReference>
<evidence type="ECO:0000259" key="24">
    <source>
        <dbReference type="PROSITE" id="PS50160"/>
    </source>
</evidence>
<keyword evidence="7" id="KW-0479">Metal-binding</keyword>
<dbReference type="PANTHER" id="PTHR42705:SF2">
    <property type="entry name" value="BIFUNCTIONAL NON-HOMOLOGOUS END JOINING PROTEIN LIGD"/>
    <property type="match status" value="1"/>
</dbReference>
<evidence type="ECO:0000256" key="6">
    <source>
        <dbReference type="ARBA" id="ARBA00022722"/>
    </source>
</evidence>
<dbReference type="Pfam" id="PF21686">
    <property type="entry name" value="LigD_Prim-Pol"/>
    <property type="match status" value="1"/>
</dbReference>
<dbReference type="Pfam" id="PF13298">
    <property type="entry name" value="LigD_N"/>
    <property type="match status" value="1"/>
</dbReference>
<evidence type="ECO:0000256" key="21">
    <source>
        <dbReference type="ARBA" id="ARBA00049981"/>
    </source>
</evidence>
<dbReference type="GO" id="GO:0004527">
    <property type="term" value="F:exonuclease activity"/>
    <property type="evidence" value="ECO:0007669"/>
    <property type="project" value="UniProtKB-KW"/>
</dbReference>
<evidence type="ECO:0000256" key="9">
    <source>
        <dbReference type="ARBA" id="ARBA00022763"/>
    </source>
</evidence>
<comment type="cofactor">
    <cofactor evidence="1">
        <name>Mn(2+)</name>
        <dbReference type="ChEBI" id="CHEBI:29035"/>
    </cofactor>
</comment>
<dbReference type="EMBL" id="BMGC01000040">
    <property type="protein sequence ID" value="GGB44900.1"/>
    <property type="molecule type" value="Genomic_DNA"/>
</dbReference>
<dbReference type="Proteomes" id="UP000621454">
    <property type="component" value="Unassembled WGS sequence"/>
</dbReference>
<keyword evidence="26" id="KW-1185">Reference proteome</keyword>
<feature type="domain" description="ATP-dependent DNA ligase family profile" evidence="24">
    <location>
        <begin position="590"/>
        <end position="716"/>
    </location>
</feature>
<evidence type="ECO:0000256" key="22">
    <source>
        <dbReference type="ARBA" id="ARBA00049990"/>
    </source>
</evidence>
<dbReference type="GO" id="GO:0003887">
    <property type="term" value="F:DNA-directed DNA polymerase activity"/>
    <property type="evidence" value="ECO:0007669"/>
    <property type="project" value="UniProtKB-KW"/>
</dbReference>
<evidence type="ECO:0000313" key="26">
    <source>
        <dbReference type="Proteomes" id="UP000621454"/>
    </source>
</evidence>
<proteinExistence type="inferred from homology"/>
<dbReference type="CDD" id="cd07971">
    <property type="entry name" value="OBF_DNA_ligase_LigD"/>
    <property type="match status" value="1"/>
</dbReference>
<dbReference type="AlphaFoldDB" id="A0A916TIE3"/>
<evidence type="ECO:0000256" key="17">
    <source>
        <dbReference type="ARBA" id="ARBA00023211"/>
    </source>
</evidence>
<dbReference type="CDD" id="cd04863">
    <property type="entry name" value="MtLigD_Pol_like"/>
    <property type="match status" value="1"/>
</dbReference>
<dbReference type="SUPFAM" id="SSF56091">
    <property type="entry name" value="DNA ligase/mRNA capping enzyme, catalytic domain"/>
    <property type="match status" value="1"/>
</dbReference>